<feature type="region of interest" description="Disordered" evidence="13">
    <location>
        <begin position="479"/>
        <end position="511"/>
    </location>
</feature>
<evidence type="ECO:0000313" key="15">
    <source>
        <dbReference type="Proteomes" id="UP000297318"/>
    </source>
</evidence>
<dbReference type="GO" id="GO:0005886">
    <property type="term" value="C:plasma membrane"/>
    <property type="evidence" value="ECO:0007669"/>
    <property type="project" value="UniProtKB-SubCell"/>
</dbReference>
<dbReference type="GO" id="GO:0019646">
    <property type="term" value="P:aerobic electron transport chain"/>
    <property type="evidence" value="ECO:0007669"/>
    <property type="project" value="InterPro"/>
</dbReference>
<comment type="caution">
    <text evidence="14">The sequence shown here is derived from an EMBL/GenBank/DDBJ whole genome shotgun (WGS) entry which is preliminary data.</text>
</comment>
<evidence type="ECO:0000256" key="10">
    <source>
        <dbReference type="ARBA" id="ARBA00023004"/>
    </source>
</evidence>
<dbReference type="GO" id="GO:0009055">
    <property type="term" value="F:electron transfer activity"/>
    <property type="evidence" value="ECO:0007669"/>
    <property type="project" value="UniProtKB-UniRule"/>
</dbReference>
<dbReference type="Proteomes" id="UP000297318">
    <property type="component" value="Unassembled WGS sequence"/>
</dbReference>
<dbReference type="GO" id="GO:0070069">
    <property type="term" value="C:cytochrome complex"/>
    <property type="evidence" value="ECO:0007669"/>
    <property type="project" value="UniProtKB-UniRule"/>
</dbReference>
<comment type="similarity">
    <text evidence="2 12">Belongs to the cytochrome ubiquinol oxidase subunit 1 family.</text>
</comment>
<evidence type="ECO:0000256" key="3">
    <source>
        <dbReference type="ARBA" id="ARBA00022448"/>
    </source>
</evidence>
<evidence type="ECO:0000256" key="11">
    <source>
        <dbReference type="ARBA" id="ARBA00023136"/>
    </source>
</evidence>
<dbReference type="Pfam" id="PF01654">
    <property type="entry name" value="Cyt_bd_oxida_I"/>
    <property type="match status" value="1"/>
</dbReference>
<feature type="transmembrane region" description="Helical" evidence="12">
    <location>
        <begin position="91"/>
        <end position="115"/>
    </location>
</feature>
<keyword evidence="15" id="KW-1185">Reference proteome</keyword>
<dbReference type="GO" id="GO:0046872">
    <property type="term" value="F:metal ion binding"/>
    <property type="evidence" value="ECO:0007669"/>
    <property type="project" value="UniProtKB-UniRule"/>
</dbReference>
<evidence type="ECO:0000256" key="12">
    <source>
        <dbReference type="PIRNR" id="PIRNR006446"/>
    </source>
</evidence>
<evidence type="ECO:0000256" key="4">
    <source>
        <dbReference type="ARBA" id="ARBA00022475"/>
    </source>
</evidence>
<feature type="transmembrane region" description="Helical" evidence="12">
    <location>
        <begin position="386"/>
        <end position="408"/>
    </location>
</feature>
<organism evidence="14 15">
    <name type="scientific">Serinibacter arcticus</name>
    <dbReference type="NCBI Taxonomy" id="1655435"/>
    <lineage>
        <taxon>Bacteria</taxon>
        <taxon>Bacillati</taxon>
        <taxon>Actinomycetota</taxon>
        <taxon>Actinomycetes</taxon>
        <taxon>Micrococcales</taxon>
        <taxon>Beutenbergiaceae</taxon>
        <taxon>Serinibacter</taxon>
    </lineage>
</organism>
<evidence type="ECO:0000256" key="7">
    <source>
        <dbReference type="ARBA" id="ARBA00022723"/>
    </source>
</evidence>
<name>A0A4Z1DZG0_9MICO</name>
<gene>
    <name evidence="14" type="ORF">SERN_1902</name>
</gene>
<dbReference type="PANTHER" id="PTHR30365">
    <property type="entry name" value="CYTOCHROME D UBIQUINOL OXIDASE"/>
    <property type="match status" value="1"/>
</dbReference>
<evidence type="ECO:0000256" key="8">
    <source>
        <dbReference type="ARBA" id="ARBA00022982"/>
    </source>
</evidence>
<sequence length="511" mass="55475">MEELDLARWQFGITTVYHFVFVPLTIGLATLVAIMQTIWHRTNDERWLRITRFFGKLLLVNFAIGVVTGIVQEFQFGMNWSEYSRFVGDVFGAPLAMEALAAFFVESTFLGLWIFGWEKLSRRVHLMCIWMVALSTTASAYFILAANSFMQHPVGAEWNEELGRAQLNDIGAVLTNPTTLAAFPHVITAAWLVGGTFVAGIAGWWIVRSVRRGEVEKARTIYRPAAYVGLIAIVVSGVGLAITGDQQAKVMYEQQPGKMSAAESLCVGQEAAPFSLLTLGNLNGTVGDPDACDDLVHVLSIPGLTSFLATGSFSGEESYVPGTNDVQEAFAAEFGDSYGADMQYIPNLMISYWSFRLMIGFAVVSGALALAALWTLRRGRVTDSPWFSRLCLIALPAPFLANISGWVFTEMGRQPWVVVPNIGADGDLDIRLRTADGVSTVVSAPTVLLSLVAFTLIYGALAVVWLRLLRKDVLAGVPDAAPDSPDREDTADGEGTGSAGDAAVKPLDFAY</sequence>
<dbReference type="OrthoDB" id="9807042at2"/>
<evidence type="ECO:0000256" key="6">
    <source>
        <dbReference type="ARBA" id="ARBA00022692"/>
    </source>
</evidence>
<evidence type="ECO:0000256" key="13">
    <source>
        <dbReference type="SAM" id="MobiDB-lite"/>
    </source>
</evidence>
<evidence type="ECO:0000313" key="14">
    <source>
        <dbReference type="EMBL" id="TGO04309.1"/>
    </source>
</evidence>
<feature type="transmembrane region" description="Helical" evidence="12">
    <location>
        <begin position="225"/>
        <end position="243"/>
    </location>
</feature>
<dbReference type="EMBL" id="RHPJ01000003">
    <property type="protein sequence ID" value="TGO04309.1"/>
    <property type="molecule type" value="Genomic_DNA"/>
</dbReference>
<keyword evidence="11 12" id="KW-0472">Membrane</keyword>
<keyword evidence="7 12" id="KW-0479">Metal-binding</keyword>
<proteinExistence type="inferred from homology"/>
<dbReference type="GO" id="GO:0016682">
    <property type="term" value="F:oxidoreductase activity, acting on diphenols and related substances as donors, oxygen as acceptor"/>
    <property type="evidence" value="ECO:0007669"/>
    <property type="project" value="TreeGrafter"/>
</dbReference>
<keyword evidence="5 12" id="KW-0349">Heme</keyword>
<keyword evidence="4 12" id="KW-1003">Cell membrane</keyword>
<accession>A0A4Z1DZG0</accession>
<protein>
    <submittedName>
        <fullName evidence="14">Cytochrome d ubiquinol oxidase subunit I</fullName>
    </submittedName>
</protein>
<dbReference type="InterPro" id="IPR002585">
    <property type="entry name" value="Cyt-d_ubiquinol_oxidase_su_1"/>
</dbReference>
<evidence type="ECO:0000256" key="1">
    <source>
        <dbReference type="ARBA" id="ARBA00004651"/>
    </source>
</evidence>
<reference evidence="14 15" key="1">
    <citation type="submission" date="2018-11" db="EMBL/GenBank/DDBJ databases">
        <title>Complete genome sequencing of the Actinobacteria Serinibacter sp. K3-2.</title>
        <authorList>
            <person name="Rakitin A.L."/>
            <person name="Beletsky A.V."/>
            <person name="Mardanov A.V."/>
            <person name="Ravin N.V."/>
            <person name="Gromova A.S."/>
            <person name="Filippova S.N."/>
            <person name="Gal'Chenko V.F."/>
        </authorList>
    </citation>
    <scope>NUCLEOTIDE SEQUENCE [LARGE SCALE GENOMIC DNA]</scope>
    <source>
        <strain evidence="14 15">K3-2</strain>
    </source>
</reference>
<feature type="transmembrane region" description="Helical" evidence="12">
    <location>
        <begin position="127"/>
        <end position="150"/>
    </location>
</feature>
<feature type="transmembrane region" description="Helical" evidence="12">
    <location>
        <begin position="353"/>
        <end position="374"/>
    </location>
</feature>
<feature type="transmembrane region" description="Helical" evidence="12">
    <location>
        <begin position="447"/>
        <end position="466"/>
    </location>
</feature>
<keyword evidence="9 12" id="KW-1133">Transmembrane helix</keyword>
<evidence type="ECO:0000256" key="9">
    <source>
        <dbReference type="ARBA" id="ARBA00022989"/>
    </source>
</evidence>
<evidence type="ECO:0000256" key="5">
    <source>
        <dbReference type="ARBA" id="ARBA00022617"/>
    </source>
</evidence>
<comment type="subcellular location">
    <subcellularLocation>
        <location evidence="1">Cell membrane</location>
        <topology evidence="1">Multi-pass membrane protein</topology>
    </subcellularLocation>
</comment>
<keyword evidence="8 12" id="KW-0249">Electron transport</keyword>
<dbReference type="AlphaFoldDB" id="A0A4Z1DZG0"/>
<dbReference type="PANTHER" id="PTHR30365:SF15">
    <property type="entry name" value="CYTOCHROME BD UBIQUINOL OXIDASE SUBUNIT 1"/>
    <property type="match status" value="1"/>
</dbReference>
<keyword evidence="3 12" id="KW-0813">Transport</keyword>
<dbReference type="GO" id="GO:0020037">
    <property type="term" value="F:heme binding"/>
    <property type="evidence" value="ECO:0007669"/>
    <property type="project" value="TreeGrafter"/>
</dbReference>
<feature type="transmembrane region" description="Helical" evidence="12">
    <location>
        <begin position="182"/>
        <end position="205"/>
    </location>
</feature>
<dbReference type="RefSeq" id="WP_135849930.1">
    <property type="nucleotide sequence ID" value="NZ_RHPJ01000003.1"/>
</dbReference>
<keyword evidence="6 12" id="KW-0812">Transmembrane</keyword>
<evidence type="ECO:0000256" key="2">
    <source>
        <dbReference type="ARBA" id="ARBA00009819"/>
    </source>
</evidence>
<keyword evidence="10 12" id="KW-0408">Iron</keyword>
<feature type="transmembrane region" description="Helical" evidence="12">
    <location>
        <begin position="16"/>
        <end position="38"/>
    </location>
</feature>
<dbReference type="PIRSF" id="PIRSF006446">
    <property type="entry name" value="Cyt_quinol_oxidase_1"/>
    <property type="match status" value="1"/>
</dbReference>
<feature type="transmembrane region" description="Helical" evidence="12">
    <location>
        <begin position="50"/>
        <end position="71"/>
    </location>
</feature>